<reference evidence="4" key="1">
    <citation type="submission" date="2020-09" db="EMBL/GenBank/DDBJ databases">
        <title>Genome-Enabled Discovery of Anthraquinone Biosynthesis in Senna tora.</title>
        <authorList>
            <person name="Kang S.-H."/>
            <person name="Pandey R.P."/>
            <person name="Lee C.-M."/>
            <person name="Sim J.-S."/>
            <person name="Jeong J.-T."/>
            <person name="Choi B.-S."/>
            <person name="Jung M."/>
            <person name="Ginzburg D."/>
            <person name="Zhao K."/>
            <person name="Won S.Y."/>
            <person name="Oh T.-J."/>
            <person name="Yu Y."/>
            <person name="Kim N.-H."/>
            <person name="Lee O.R."/>
            <person name="Lee T.-H."/>
            <person name="Bashyal P."/>
            <person name="Kim T.-S."/>
            <person name="Lee W.-H."/>
            <person name="Kawkins C."/>
            <person name="Kim C.-K."/>
            <person name="Kim J.S."/>
            <person name="Ahn B.O."/>
            <person name="Rhee S.Y."/>
            <person name="Sohng J.K."/>
        </authorList>
    </citation>
    <scope>NUCLEOTIDE SEQUENCE</scope>
    <source>
        <tissue evidence="4">Leaf</tissue>
    </source>
</reference>
<dbReference type="Gene3D" id="3.80.10.10">
    <property type="entry name" value="Ribonuclease Inhibitor"/>
    <property type="match status" value="2"/>
</dbReference>
<dbReference type="Proteomes" id="UP000634136">
    <property type="component" value="Unassembled WGS sequence"/>
</dbReference>
<dbReference type="GO" id="GO:0006952">
    <property type="term" value="P:defense response"/>
    <property type="evidence" value="ECO:0007669"/>
    <property type="project" value="InterPro"/>
</dbReference>
<dbReference type="Pfam" id="PF13966">
    <property type="entry name" value="zf-RVT"/>
    <property type="match status" value="1"/>
</dbReference>
<keyword evidence="5" id="KW-1185">Reference proteome</keyword>
<dbReference type="EMBL" id="JAAIUW010000011">
    <property type="protein sequence ID" value="KAF7809128.1"/>
    <property type="molecule type" value="Genomic_DNA"/>
</dbReference>
<sequence length="776" mass="88209">MCHPFSIIEWSVNVHGLEPFGLEVICSAECGCGFNSELPSLGVDKFNKNIPFSVASALSYATGSDKIEAITLRLPKTKEVCWNGSEMKKMKNLKMLVIEGAHFSKGPDHLPRSLRVLEWRGYSSPTLPPSFDPRKLVGLNLSRSCFRMNERLMKFESLITLNLGRCNFLKEVPDLSGASNLVSLYLNGCKNLVEVHDSIGFLDKLERLAANGCTKLQILPCSIKSTSLQRLFLEGCRSLRSFPEILGKMKHLRDLSLLGFSINEFPFSFRNLVGLKSIRLYNFKMLHRVMTSIFTLPRLETLLAINCGCDLNLILGNGGEQERVNLSVSPSIRLVIFEGCTFPDYFLTKVLSCLPKLKSLFLRCSTFTILPACISDCRFLRSLVLDDCSCLREIKGIPPNIKYLSASNCTSLTCQSQSILLSQALHKGGGKDFCLPGLRIPKWFDHSSRGPTLSFWFRNKFPSMALCVVGVLDKSGRFPTSRFNMLINGIQQFHFHLRADKMFQAEHINLLDLQLKFYKGEIGKIYVEDGWNHVELSYRQPCKGDFPQTCTLKKGSIKWMGVYVYKQKTSMNNIRFSNPKLPETTYGDFLNGNKGLDLHCYPLQKKRQDMEACEEPDTQQWQVQRGGSECVSVSQNLWRDISGIESPPRIKILMWNICQDALPTYEYLFRRKLVDSPLCPICGREAETIEHMFLKCAWTQPIWFGSDVQWSVDMDSMHSFPVWFCQKLEEIKRVHPNAKQISALVVSICWAIWKGRNEFVLEDKPVNPMSALINLS</sequence>
<dbReference type="InterPro" id="IPR058546">
    <property type="entry name" value="RPS4B/Roq1-like_LRR"/>
</dbReference>
<dbReference type="InterPro" id="IPR032675">
    <property type="entry name" value="LRR_dom_sf"/>
</dbReference>
<dbReference type="InterPro" id="IPR044974">
    <property type="entry name" value="Disease_R_plants"/>
</dbReference>
<dbReference type="PANTHER" id="PTHR11017">
    <property type="entry name" value="LEUCINE-RICH REPEAT-CONTAINING PROTEIN"/>
    <property type="match status" value="1"/>
</dbReference>
<comment type="caution">
    <text evidence="4">The sequence shown here is derived from an EMBL/GenBank/DDBJ whole genome shotgun (WGS) entry which is preliminary data.</text>
</comment>
<dbReference type="SUPFAM" id="SSF52058">
    <property type="entry name" value="L domain-like"/>
    <property type="match status" value="1"/>
</dbReference>
<feature type="domain" description="Disease resistance protein RPS4B/Roq1-like leucine-rich repeats" evidence="3">
    <location>
        <begin position="227"/>
        <end position="412"/>
    </location>
</feature>
<name>A0A834STH2_9FABA</name>
<feature type="domain" description="Reverse transcriptase zinc-binding" evidence="2">
    <location>
        <begin position="619"/>
        <end position="703"/>
    </location>
</feature>
<organism evidence="4 5">
    <name type="scientific">Senna tora</name>
    <dbReference type="NCBI Taxonomy" id="362788"/>
    <lineage>
        <taxon>Eukaryota</taxon>
        <taxon>Viridiplantae</taxon>
        <taxon>Streptophyta</taxon>
        <taxon>Embryophyta</taxon>
        <taxon>Tracheophyta</taxon>
        <taxon>Spermatophyta</taxon>
        <taxon>Magnoliopsida</taxon>
        <taxon>eudicotyledons</taxon>
        <taxon>Gunneridae</taxon>
        <taxon>Pentapetalae</taxon>
        <taxon>rosids</taxon>
        <taxon>fabids</taxon>
        <taxon>Fabales</taxon>
        <taxon>Fabaceae</taxon>
        <taxon>Caesalpinioideae</taxon>
        <taxon>Cassia clade</taxon>
        <taxon>Senna</taxon>
    </lineage>
</organism>
<evidence type="ECO:0000313" key="4">
    <source>
        <dbReference type="EMBL" id="KAF7809128.1"/>
    </source>
</evidence>
<evidence type="ECO:0000256" key="1">
    <source>
        <dbReference type="ARBA" id="ARBA00022821"/>
    </source>
</evidence>
<accession>A0A834STH2</accession>
<dbReference type="PANTHER" id="PTHR11017:SF570">
    <property type="entry name" value="DISEASE RESISTANCE PROTEIN (TIR-NBS CLASS)-RELATED"/>
    <property type="match status" value="1"/>
</dbReference>
<evidence type="ECO:0000259" key="3">
    <source>
        <dbReference type="Pfam" id="PF23286"/>
    </source>
</evidence>
<protein>
    <submittedName>
        <fullName evidence="4">TMV resistance protein N-like</fullName>
    </submittedName>
</protein>
<gene>
    <name evidence="4" type="ORF">G2W53_035871</name>
</gene>
<evidence type="ECO:0000259" key="2">
    <source>
        <dbReference type="Pfam" id="PF13966"/>
    </source>
</evidence>
<proteinExistence type="predicted"/>
<evidence type="ECO:0000313" key="5">
    <source>
        <dbReference type="Proteomes" id="UP000634136"/>
    </source>
</evidence>
<dbReference type="InterPro" id="IPR026960">
    <property type="entry name" value="RVT-Znf"/>
</dbReference>
<dbReference type="Pfam" id="PF23286">
    <property type="entry name" value="LRR_13"/>
    <property type="match status" value="1"/>
</dbReference>
<dbReference type="AlphaFoldDB" id="A0A834STH2"/>
<dbReference type="OrthoDB" id="1435371at2759"/>
<keyword evidence="1" id="KW-0611">Plant defense</keyword>